<sequence>PNITYTQLPNPNQHHFKVKSNPSSRLTRINIHEQQNSTQISISSKLGEQIEAVCCERDSFDPAENFNKAVCWEHVSFDPAKDFERAGCEDQGSTDLAISIDERAGCGDQGSTNLAINEDGLAECWDQGSTDFADQLESNQYLQKEQPDKVKQDESECLRQQNTSRVATQYGTAYPRVSILSRSRLTNR</sequence>
<evidence type="ECO:0000313" key="2">
    <source>
        <dbReference type="EMBL" id="KAA6329391.1"/>
    </source>
</evidence>
<evidence type="ECO:0000256" key="1">
    <source>
        <dbReference type="SAM" id="MobiDB-lite"/>
    </source>
</evidence>
<reference evidence="2 3" key="1">
    <citation type="submission" date="2019-03" db="EMBL/GenBank/DDBJ databases">
        <title>Single cell metagenomics reveals metabolic interactions within the superorganism composed of flagellate Streblomastix strix and complex community of Bacteroidetes bacteria on its surface.</title>
        <authorList>
            <person name="Treitli S.C."/>
            <person name="Kolisko M."/>
            <person name="Husnik F."/>
            <person name="Keeling P."/>
            <person name="Hampl V."/>
        </authorList>
    </citation>
    <scope>NUCLEOTIDE SEQUENCE [LARGE SCALE GENOMIC DNA]</scope>
    <source>
        <strain evidence="2">ST1C</strain>
    </source>
</reference>
<name>A0A5J4R8N1_9EUKA</name>
<dbReference type="EMBL" id="SNRW01043082">
    <property type="protein sequence ID" value="KAA6329391.1"/>
    <property type="molecule type" value="Genomic_DNA"/>
</dbReference>
<dbReference type="Proteomes" id="UP000324800">
    <property type="component" value="Unassembled WGS sequence"/>
</dbReference>
<comment type="caution">
    <text evidence="2">The sequence shown here is derived from an EMBL/GenBank/DDBJ whole genome shotgun (WGS) entry which is preliminary data.</text>
</comment>
<feature type="non-terminal residue" evidence="2">
    <location>
        <position position="1"/>
    </location>
</feature>
<organism evidence="2 3">
    <name type="scientific">Streblomastix strix</name>
    <dbReference type="NCBI Taxonomy" id="222440"/>
    <lineage>
        <taxon>Eukaryota</taxon>
        <taxon>Metamonada</taxon>
        <taxon>Preaxostyla</taxon>
        <taxon>Oxymonadida</taxon>
        <taxon>Streblomastigidae</taxon>
        <taxon>Streblomastix</taxon>
    </lineage>
</organism>
<gene>
    <name evidence="2" type="ORF">EZS28_053613</name>
</gene>
<proteinExistence type="predicted"/>
<dbReference type="AlphaFoldDB" id="A0A5J4R8N1"/>
<protein>
    <submittedName>
        <fullName evidence="2">Uncharacterized protein</fullName>
    </submittedName>
</protein>
<feature type="compositionally biased region" description="Polar residues" evidence="1">
    <location>
        <begin position="1"/>
        <end position="13"/>
    </location>
</feature>
<feature type="region of interest" description="Disordered" evidence="1">
    <location>
        <begin position="1"/>
        <end position="21"/>
    </location>
</feature>
<evidence type="ECO:0000313" key="3">
    <source>
        <dbReference type="Proteomes" id="UP000324800"/>
    </source>
</evidence>
<accession>A0A5J4R8N1</accession>